<sequence>MENMHICCKPGYSFRDVSSVELLMNNHQGIKAEIDARNDSFTTCIELGKSLLARQHYATEEVIRPDHL</sequence>
<organism evidence="1 2">
    <name type="scientific">Aquarana catesbeiana</name>
    <name type="common">American bullfrog</name>
    <name type="synonym">Rana catesbeiana</name>
    <dbReference type="NCBI Taxonomy" id="8400"/>
    <lineage>
        <taxon>Eukaryota</taxon>
        <taxon>Metazoa</taxon>
        <taxon>Chordata</taxon>
        <taxon>Craniata</taxon>
        <taxon>Vertebrata</taxon>
        <taxon>Euteleostomi</taxon>
        <taxon>Amphibia</taxon>
        <taxon>Batrachia</taxon>
        <taxon>Anura</taxon>
        <taxon>Neobatrachia</taxon>
        <taxon>Ranoidea</taxon>
        <taxon>Ranidae</taxon>
        <taxon>Aquarana</taxon>
    </lineage>
</organism>
<dbReference type="AlphaFoldDB" id="A0A2G9SJ67"/>
<name>A0A2G9SJ67_AQUCT</name>
<keyword evidence="2" id="KW-1185">Reference proteome</keyword>
<dbReference type="Proteomes" id="UP000228934">
    <property type="component" value="Unassembled WGS sequence"/>
</dbReference>
<dbReference type="InterPro" id="IPR002017">
    <property type="entry name" value="Spectrin_repeat"/>
</dbReference>
<gene>
    <name evidence="1" type="ORF">AB205_0012550</name>
</gene>
<dbReference type="Gene3D" id="1.20.58.60">
    <property type="match status" value="1"/>
</dbReference>
<evidence type="ECO:0000313" key="1">
    <source>
        <dbReference type="EMBL" id="PIO40112.1"/>
    </source>
</evidence>
<dbReference type="EMBL" id="KV924020">
    <property type="protein sequence ID" value="PIO40112.1"/>
    <property type="molecule type" value="Genomic_DNA"/>
</dbReference>
<dbReference type="OrthoDB" id="5865767at2759"/>
<dbReference type="SUPFAM" id="SSF46966">
    <property type="entry name" value="Spectrin repeat"/>
    <property type="match status" value="1"/>
</dbReference>
<protein>
    <submittedName>
        <fullName evidence="1">Uncharacterized protein</fullName>
    </submittedName>
</protein>
<accession>A0A2G9SJ67</accession>
<proteinExistence type="predicted"/>
<dbReference type="Pfam" id="PF00435">
    <property type="entry name" value="Spectrin"/>
    <property type="match status" value="1"/>
</dbReference>
<evidence type="ECO:0000313" key="2">
    <source>
        <dbReference type="Proteomes" id="UP000228934"/>
    </source>
</evidence>
<reference evidence="2" key="1">
    <citation type="journal article" date="2017" name="Nat. Commun.">
        <title>The North American bullfrog draft genome provides insight into hormonal regulation of long noncoding RNA.</title>
        <authorList>
            <person name="Hammond S.A."/>
            <person name="Warren R.L."/>
            <person name="Vandervalk B.P."/>
            <person name="Kucuk E."/>
            <person name="Khan H."/>
            <person name="Gibb E.A."/>
            <person name="Pandoh P."/>
            <person name="Kirk H."/>
            <person name="Zhao Y."/>
            <person name="Jones M."/>
            <person name="Mungall A.J."/>
            <person name="Coope R."/>
            <person name="Pleasance S."/>
            <person name="Moore R.A."/>
            <person name="Holt R.A."/>
            <person name="Round J.M."/>
            <person name="Ohora S."/>
            <person name="Walle B.V."/>
            <person name="Veldhoen N."/>
            <person name="Helbing C.C."/>
            <person name="Birol I."/>
        </authorList>
    </citation>
    <scope>NUCLEOTIDE SEQUENCE [LARGE SCALE GENOMIC DNA]</scope>
</reference>